<sequence>MKWWDDLWLNEGFASYVEFLGADHVSDRHMKLPEYFILDPLTKGLERDSVSTSHPLSFTIEKANEISEAFDSISYDKGAAVLKMMAAITGQESFFKAVNVGYPNCCFGI</sequence>
<evidence type="ECO:0000259" key="1">
    <source>
        <dbReference type="Pfam" id="PF01433"/>
    </source>
</evidence>
<gene>
    <name evidence="2" type="ORF">CGOC_LOCUS3783</name>
</gene>
<dbReference type="InterPro" id="IPR027268">
    <property type="entry name" value="Peptidase_M4/M1_CTD_sf"/>
</dbReference>
<dbReference type="Proteomes" id="UP000271889">
    <property type="component" value="Unassembled WGS sequence"/>
</dbReference>
<evidence type="ECO:0000313" key="2">
    <source>
        <dbReference type="EMBL" id="VDK56830.1"/>
    </source>
</evidence>
<keyword evidence="3" id="KW-1185">Reference proteome</keyword>
<dbReference type="GO" id="GO:0005737">
    <property type="term" value="C:cytoplasm"/>
    <property type="evidence" value="ECO:0007669"/>
    <property type="project" value="TreeGrafter"/>
</dbReference>
<accession>A0A3P6RQ01</accession>
<dbReference type="Pfam" id="PF01433">
    <property type="entry name" value="Peptidase_M1"/>
    <property type="match status" value="1"/>
</dbReference>
<feature type="domain" description="Peptidase M1 membrane alanine aminopeptidase" evidence="1">
    <location>
        <begin position="1"/>
        <end position="99"/>
    </location>
</feature>
<dbReference type="AlphaFoldDB" id="A0A3P6RQ01"/>
<dbReference type="GO" id="GO:0070006">
    <property type="term" value="F:metalloaminopeptidase activity"/>
    <property type="evidence" value="ECO:0007669"/>
    <property type="project" value="TreeGrafter"/>
</dbReference>
<name>A0A3P6RQ01_CYLGO</name>
<dbReference type="InterPro" id="IPR050344">
    <property type="entry name" value="Peptidase_M1_aminopeptidases"/>
</dbReference>
<reference evidence="2 3" key="1">
    <citation type="submission" date="2018-11" db="EMBL/GenBank/DDBJ databases">
        <authorList>
            <consortium name="Pathogen Informatics"/>
        </authorList>
    </citation>
    <scope>NUCLEOTIDE SEQUENCE [LARGE SCALE GENOMIC DNA]</scope>
</reference>
<organism evidence="2 3">
    <name type="scientific">Cylicostephanus goldi</name>
    <name type="common">Nematode worm</name>
    <dbReference type="NCBI Taxonomy" id="71465"/>
    <lineage>
        <taxon>Eukaryota</taxon>
        <taxon>Metazoa</taxon>
        <taxon>Ecdysozoa</taxon>
        <taxon>Nematoda</taxon>
        <taxon>Chromadorea</taxon>
        <taxon>Rhabditida</taxon>
        <taxon>Rhabditina</taxon>
        <taxon>Rhabditomorpha</taxon>
        <taxon>Strongyloidea</taxon>
        <taxon>Strongylidae</taxon>
        <taxon>Cylicostephanus</taxon>
    </lineage>
</organism>
<dbReference type="SUPFAM" id="SSF55486">
    <property type="entry name" value="Metalloproteases ('zincins'), catalytic domain"/>
    <property type="match status" value="1"/>
</dbReference>
<dbReference type="GO" id="GO:0043171">
    <property type="term" value="P:peptide catabolic process"/>
    <property type="evidence" value="ECO:0007669"/>
    <property type="project" value="TreeGrafter"/>
</dbReference>
<proteinExistence type="predicted"/>
<dbReference type="GO" id="GO:0008270">
    <property type="term" value="F:zinc ion binding"/>
    <property type="evidence" value="ECO:0007669"/>
    <property type="project" value="InterPro"/>
</dbReference>
<dbReference type="PANTHER" id="PTHR11533">
    <property type="entry name" value="PROTEASE M1 ZINC METALLOPROTEASE"/>
    <property type="match status" value="1"/>
</dbReference>
<dbReference type="EMBL" id="UYRV01009729">
    <property type="protein sequence ID" value="VDK56830.1"/>
    <property type="molecule type" value="Genomic_DNA"/>
</dbReference>
<dbReference type="GO" id="GO:0042277">
    <property type="term" value="F:peptide binding"/>
    <property type="evidence" value="ECO:0007669"/>
    <property type="project" value="TreeGrafter"/>
</dbReference>
<dbReference type="OrthoDB" id="6337587at2759"/>
<dbReference type="GO" id="GO:0006508">
    <property type="term" value="P:proteolysis"/>
    <property type="evidence" value="ECO:0007669"/>
    <property type="project" value="TreeGrafter"/>
</dbReference>
<evidence type="ECO:0000313" key="3">
    <source>
        <dbReference type="Proteomes" id="UP000271889"/>
    </source>
</evidence>
<dbReference type="Gene3D" id="1.10.390.10">
    <property type="entry name" value="Neutral Protease Domain 2"/>
    <property type="match status" value="1"/>
</dbReference>
<dbReference type="InterPro" id="IPR014782">
    <property type="entry name" value="Peptidase_M1_dom"/>
</dbReference>
<dbReference type="PANTHER" id="PTHR11533:SF301">
    <property type="entry name" value="AMINOPEPTIDASE"/>
    <property type="match status" value="1"/>
</dbReference>
<dbReference type="GO" id="GO:0005615">
    <property type="term" value="C:extracellular space"/>
    <property type="evidence" value="ECO:0007669"/>
    <property type="project" value="TreeGrafter"/>
</dbReference>
<protein>
    <recommendedName>
        <fullName evidence="1">Peptidase M1 membrane alanine aminopeptidase domain-containing protein</fullName>
    </recommendedName>
</protein>
<dbReference type="GO" id="GO:0016020">
    <property type="term" value="C:membrane"/>
    <property type="evidence" value="ECO:0007669"/>
    <property type="project" value="TreeGrafter"/>
</dbReference>